<reference evidence="1" key="1">
    <citation type="submission" date="2021-01" db="EMBL/GenBank/DDBJ databases">
        <authorList>
            <person name="Corre E."/>
            <person name="Pelletier E."/>
            <person name="Niang G."/>
            <person name="Scheremetjew M."/>
            <person name="Finn R."/>
            <person name="Kale V."/>
            <person name="Holt S."/>
            <person name="Cochrane G."/>
            <person name="Meng A."/>
            <person name="Brown T."/>
            <person name="Cohen L."/>
        </authorList>
    </citation>
    <scope>NUCLEOTIDE SEQUENCE</scope>
    <source>
        <strain evidence="1">NIES-381</strain>
    </source>
</reference>
<dbReference type="AlphaFoldDB" id="A0A7S1NVA0"/>
<proteinExistence type="predicted"/>
<dbReference type="EMBL" id="HBGA01150043">
    <property type="protein sequence ID" value="CAD9043355.1"/>
    <property type="molecule type" value="Transcribed_RNA"/>
</dbReference>
<gene>
    <name evidence="1" type="ORF">EGYM00392_LOCUS54538</name>
</gene>
<organism evidence="1">
    <name type="scientific">Eutreptiella gymnastica</name>
    <dbReference type="NCBI Taxonomy" id="73025"/>
    <lineage>
        <taxon>Eukaryota</taxon>
        <taxon>Discoba</taxon>
        <taxon>Euglenozoa</taxon>
        <taxon>Euglenida</taxon>
        <taxon>Spirocuta</taxon>
        <taxon>Euglenophyceae</taxon>
        <taxon>Eutreptiales</taxon>
        <taxon>Eutreptiaceae</taxon>
        <taxon>Eutreptiella</taxon>
    </lineage>
</organism>
<protein>
    <submittedName>
        <fullName evidence="1">Uncharacterized protein</fullName>
    </submittedName>
</protein>
<evidence type="ECO:0000313" key="1">
    <source>
        <dbReference type="EMBL" id="CAD9043355.1"/>
    </source>
</evidence>
<accession>A0A7S1NVA0</accession>
<sequence>MFDGGAVSVCSLKLDDEPAVAGTIWPVGEVAQVRLEMFDSGAITVCSLKLDDECAMVGTIGSIGDVAKVRLDMFDCGDVSVCSVKLDDESAVVGTIGSIGDVAQVRSEMLDCGDVSVCSVKPCKVEVLPTVTCNSIEVSLHNPWGGILGRLLQLARDRQERNIVRKKKLDSKIK</sequence>
<name>A0A7S1NVA0_9EUGL</name>